<name>A0A0G1RV75_9BACT</name>
<evidence type="ECO:0000313" key="2">
    <source>
        <dbReference type="Proteomes" id="UP000033860"/>
    </source>
</evidence>
<reference evidence="1 2" key="1">
    <citation type="journal article" date="2015" name="Nature">
        <title>rRNA introns, odd ribosomes, and small enigmatic genomes across a large radiation of phyla.</title>
        <authorList>
            <person name="Brown C.T."/>
            <person name="Hug L.A."/>
            <person name="Thomas B.C."/>
            <person name="Sharon I."/>
            <person name="Castelle C.J."/>
            <person name="Singh A."/>
            <person name="Wilkins M.J."/>
            <person name="Williams K.H."/>
            <person name="Banfield J.F."/>
        </authorList>
    </citation>
    <scope>NUCLEOTIDE SEQUENCE [LARGE SCALE GENOMIC DNA]</scope>
</reference>
<accession>A0A0G1RV75</accession>
<protein>
    <submittedName>
        <fullName evidence="1">Uncharacterized protein</fullName>
    </submittedName>
</protein>
<evidence type="ECO:0000313" key="1">
    <source>
        <dbReference type="EMBL" id="KKU61189.1"/>
    </source>
</evidence>
<dbReference type="Proteomes" id="UP000033860">
    <property type="component" value="Unassembled WGS sequence"/>
</dbReference>
<dbReference type="AlphaFoldDB" id="A0A0G1RV75"/>
<dbReference type="EMBL" id="LCNT01000004">
    <property type="protein sequence ID" value="KKU61189.1"/>
    <property type="molecule type" value="Genomic_DNA"/>
</dbReference>
<gene>
    <name evidence="1" type="ORF">UX85_C0004G0111</name>
</gene>
<comment type="caution">
    <text evidence="1">The sequence shown here is derived from an EMBL/GenBank/DDBJ whole genome shotgun (WGS) entry which is preliminary data.</text>
</comment>
<sequence>MDKVEIKSVEFKSVHRNIDFQPDIDLGGYHIYPFVFLDEAKDWASGALFDIDPDSHTAVAKVTEPEVQLIEHAIKGNGWFLDIDPKGKITKHYLDAEKPIVLQYGTGHAFCFVAGNEGLLIQNVTTPPFNPSMEKIIEEYSPELPKAFWQEYNQLILPSPLPASLPRK</sequence>
<organism evidence="1 2">
    <name type="scientific">Candidatus Beckwithbacteria bacterium GW2011_GWB1_47_15</name>
    <dbReference type="NCBI Taxonomy" id="1618371"/>
    <lineage>
        <taxon>Bacteria</taxon>
        <taxon>Candidatus Beckwithiibacteriota</taxon>
    </lineage>
</organism>
<proteinExistence type="predicted"/>